<gene>
    <name evidence="1" type="ORF">DN752_01910</name>
</gene>
<dbReference type="AlphaFoldDB" id="A0A2Z4IE92"/>
<reference evidence="1 2" key="1">
    <citation type="submission" date="2018-06" db="EMBL/GenBank/DDBJ databases">
        <title>Echinicola strongylocentroti sp. nov., isolated from a sea urchin Strongylocentrotus intermedius.</title>
        <authorList>
            <person name="Bae S.S."/>
        </authorList>
    </citation>
    <scope>NUCLEOTIDE SEQUENCE [LARGE SCALE GENOMIC DNA]</scope>
    <source>
        <strain evidence="1 2">MEBiC08714</strain>
    </source>
</reference>
<evidence type="ECO:0000313" key="1">
    <source>
        <dbReference type="EMBL" id="AWW28987.1"/>
    </source>
</evidence>
<proteinExistence type="predicted"/>
<organism evidence="1 2">
    <name type="scientific">Echinicola strongylocentroti</name>
    <dbReference type="NCBI Taxonomy" id="1795355"/>
    <lineage>
        <taxon>Bacteria</taxon>
        <taxon>Pseudomonadati</taxon>
        <taxon>Bacteroidota</taxon>
        <taxon>Cytophagia</taxon>
        <taxon>Cytophagales</taxon>
        <taxon>Cyclobacteriaceae</taxon>
        <taxon>Echinicola</taxon>
    </lineage>
</organism>
<name>A0A2Z4IE92_9BACT</name>
<sequence>MMEFYFIILYITNMKSIATLFIIFILLFGCRSAPRKLPQLIQEKENLCKTTFTEQQERQLRKELGGLEAYFIRKGLLKDSTGASYRAVYKKIARQGDLYFKIDTSFQLLDSLDWIVTSHCFYQVFTSEELSQIRPRHYRAAKKINAASQKAPTPGKTAKQILHQLKKEDFGFAYYKTSSLVLFYQIAWPYSDEHIEPLVYPSGLETMVIQLNKNSQITIDHAIMDMGDVRQKVYNFLKTHPETKGIEISSNRNTSYKSYLQVKEVVKEVYAELSTTMGRPLPKYIIIHEPK</sequence>
<dbReference type="EMBL" id="CP030041">
    <property type="protein sequence ID" value="AWW28987.1"/>
    <property type="molecule type" value="Genomic_DNA"/>
</dbReference>
<dbReference type="KEGG" id="est:DN752_01910"/>
<protein>
    <submittedName>
        <fullName evidence="1">Uncharacterized protein</fullName>
    </submittedName>
</protein>
<keyword evidence="2" id="KW-1185">Reference proteome</keyword>
<evidence type="ECO:0000313" key="2">
    <source>
        <dbReference type="Proteomes" id="UP000248688"/>
    </source>
</evidence>
<accession>A0A2Z4IE92</accession>
<dbReference type="Proteomes" id="UP000248688">
    <property type="component" value="Chromosome"/>
</dbReference>